<dbReference type="InterPro" id="IPR017853">
    <property type="entry name" value="GH"/>
</dbReference>
<dbReference type="Pfam" id="PF02837">
    <property type="entry name" value="Glyco_hydro_2_N"/>
    <property type="match status" value="1"/>
</dbReference>
<evidence type="ECO:0000259" key="7">
    <source>
        <dbReference type="Pfam" id="PF00703"/>
    </source>
</evidence>
<dbReference type="InterPro" id="IPR006103">
    <property type="entry name" value="Glyco_hydro_2_cat"/>
</dbReference>
<proteinExistence type="inferred from homology"/>
<dbReference type="STRING" id="314285.KT71_002553"/>
<dbReference type="GO" id="GO:0019391">
    <property type="term" value="P:glucuronoside catabolic process"/>
    <property type="evidence" value="ECO:0007669"/>
    <property type="project" value="TreeGrafter"/>
</dbReference>
<keyword evidence="11" id="KW-1185">Reference proteome</keyword>
<dbReference type="PANTHER" id="PTHR10066">
    <property type="entry name" value="BETA-GLUCURONIDASE"/>
    <property type="match status" value="1"/>
</dbReference>
<evidence type="ECO:0000256" key="1">
    <source>
        <dbReference type="ARBA" id="ARBA00007401"/>
    </source>
</evidence>
<dbReference type="eggNOG" id="COG3250">
    <property type="taxonomic scope" value="Bacteria"/>
</dbReference>
<protein>
    <recommendedName>
        <fullName evidence="3">Beta-glucuronidase</fullName>
        <ecNumber evidence="2">3.2.1.31</ecNumber>
    </recommendedName>
</protein>
<dbReference type="HOGENOM" id="CLU_006501_6_3_6"/>
<dbReference type="InterPro" id="IPR008979">
    <property type="entry name" value="Galactose-bd-like_sf"/>
</dbReference>
<feature type="domain" description="Glycoside hydrolase family 2 catalytic" evidence="8">
    <location>
        <begin position="323"/>
        <end position="486"/>
    </location>
</feature>
<dbReference type="PRINTS" id="PR00132">
    <property type="entry name" value="GLHYDRLASE2"/>
</dbReference>
<evidence type="ECO:0000256" key="2">
    <source>
        <dbReference type="ARBA" id="ARBA00012761"/>
    </source>
</evidence>
<evidence type="ECO:0000256" key="5">
    <source>
        <dbReference type="ARBA" id="ARBA00023295"/>
    </source>
</evidence>
<dbReference type="PANTHER" id="PTHR10066:SF67">
    <property type="entry name" value="BETA-GLUCURONIDASE"/>
    <property type="match status" value="1"/>
</dbReference>
<accession>V7HVR7</accession>
<dbReference type="EMBL" id="AAOA02000001">
    <property type="protein sequence ID" value="ESZ89445.1"/>
    <property type="molecule type" value="Genomic_DNA"/>
</dbReference>
<feature type="domain" description="Glycosyl hydrolases family 2 sugar binding" evidence="9">
    <location>
        <begin position="64"/>
        <end position="229"/>
    </location>
</feature>
<gene>
    <name evidence="10" type="ORF">KT71_002553</name>
</gene>
<dbReference type="Pfam" id="PF02836">
    <property type="entry name" value="Glyco_hydro_2_C"/>
    <property type="match status" value="1"/>
</dbReference>
<dbReference type="AlphaFoldDB" id="V7HVR7"/>
<comment type="caution">
    <text evidence="10">The sequence shown here is derived from an EMBL/GenBank/DDBJ whole genome shotgun (WGS) entry which is preliminary data.</text>
</comment>
<dbReference type="GO" id="GO:0030246">
    <property type="term" value="F:carbohydrate binding"/>
    <property type="evidence" value="ECO:0007669"/>
    <property type="project" value="TreeGrafter"/>
</dbReference>
<dbReference type="InterPro" id="IPR036156">
    <property type="entry name" value="Beta-gal/glucu_dom_sf"/>
</dbReference>
<reference evidence="10 11" key="1">
    <citation type="journal article" date="2007" name="Proc. Natl. Acad. Sci. U.S.A.">
        <title>Characterization of a marine gammaproteobacterium capable of aerobic anoxygenic photosynthesis.</title>
        <authorList>
            <person name="Fuchs B.M."/>
            <person name="Spring S."/>
            <person name="Teeling H."/>
            <person name="Quast C."/>
            <person name="Wulf J."/>
            <person name="Schattenhofer M."/>
            <person name="Yan S."/>
            <person name="Ferriera S."/>
            <person name="Johnson J."/>
            <person name="Glockner F.O."/>
            <person name="Amann R."/>
        </authorList>
    </citation>
    <scope>NUCLEOTIDE SEQUENCE [LARGE SCALE GENOMIC DNA]</scope>
    <source>
        <strain evidence="10">KT71</strain>
    </source>
</reference>
<evidence type="ECO:0000256" key="4">
    <source>
        <dbReference type="ARBA" id="ARBA00022801"/>
    </source>
</evidence>
<feature type="chain" id="PRO_5004760344" description="Beta-glucuronidase" evidence="6">
    <location>
        <begin position="28"/>
        <end position="683"/>
    </location>
</feature>
<dbReference type="SUPFAM" id="SSF51445">
    <property type="entry name" value="(Trans)glycosidases"/>
    <property type="match status" value="1"/>
</dbReference>
<feature type="domain" description="Glycoside hydrolase family 2 immunoglobulin-like beta-sandwich" evidence="7">
    <location>
        <begin position="245"/>
        <end position="320"/>
    </location>
</feature>
<sequence length="683" mass="76322">MIPKQALKHLTTAVVLAAMFGSPSTMAAEEKETAEESTPFDAPAIEMPAPAPAVLGFVDARRSQSLNGKWNFIVDPMGVGQPGGFFGGWATDRVPVDEWQVLEYNYAGSRKISVPGDFNTQFEDLLFYRDGVWYQRWFDVEPKPGKRYHLWFGGSNYTTSVYLNGTPMAKQVGGYVPYSIDVTDALKSGGNDLVISVNNRLEKHSVPTPRTDWWPYGGLIRDVMLIETPSAHLVNAKVELADLSGRVEGVVATQGLRAGDTVTVSIAELDFSTEVTVGSDGQGQWTAMLKPELWSPENPKLYDVEFATADEQLSDRIGFRLIEARGTEIFLNGKRIRFKGISTHEEPIGRDGAAYSKADFEALFGEAKALGANFVRAAHYPYARHAAQVADELGLMLWEEVPIYWNIAWENPETLEIAKDQITRLVTRDWNRASVVIWSVANETPYSEPRMAFLEALINEVRSLDDTRLVSAALLGDVSRELKDAALYLAAYGAASDEVSKHERDIFKAMLDKAGDHAPAVGSGFELVIDDPLGELLDVVSYNEYFGWYYARFIAPQLGVSEKTVRKLMFKFMEHVVLSAAFDKPMHISEFGAGAKSGKRGEGPWTEEYQAEVYRAQSRMIMNSPQIQGMTPWILKDFRAMLRTLPGIQDYRNRKGLIDENGQRKQAFYVLRDFYEGSWANVE</sequence>
<dbReference type="GO" id="GO:0004566">
    <property type="term" value="F:beta-glucuronidase activity"/>
    <property type="evidence" value="ECO:0007669"/>
    <property type="project" value="UniProtKB-EC"/>
</dbReference>
<dbReference type="InterPro" id="IPR023232">
    <property type="entry name" value="Glyco_hydro_2_AS"/>
</dbReference>
<keyword evidence="6" id="KW-0732">Signal</keyword>
<name>V7HVR7_9GAMM</name>
<dbReference type="InterPro" id="IPR006102">
    <property type="entry name" value="Ig-like_GH2"/>
</dbReference>
<dbReference type="Proteomes" id="UP000019205">
    <property type="component" value="Chromosome"/>
</dbReference>
<dbReference type="Pfam" id="PF00703">
    <property type="entry name" value="Glyco_hydro_2"/>
    <property type="match status" value="1"/>
</dbReference>
<dbReference type="PROSITE" id="PS00608">
    <property type="entry name" value="GLYCOSYL_HYDROL_F2_2"/>
    <property type="match status" value="1"/>
</dbReference>
<evidence type="ECO:0000256" key="6">
    <source>
        <dbReference type="SAM" id="SignalP"/>
    </source>
</evidence>
<evidence type="ECO:0000313" key="11">
    <source>
        <dbReference type="Proteomes" id="UP000019205"/>
    </source>
</evidence>
<dbReference type="InterPro" id="IPR006104">
    <property type="entry name" value="Glyco_hydro_2_N"/>
</dbReference>
<keyword evidence="4 10" id="KW-0378">Hydrolase</keyword>
<evidence type="ECO:0000256" key="3">
    <source>
        <dbReference type="ARBA" id="ARBA00016205"/>
    </source>
</evidence>
<dbReference type="Gene3D" id="2.60.40.10">
    <property type="entry name" value="Immunoglobulins"/>
    <property type="match status" value="1"/>
</dbReference>
<dbReference type="SUPFAM" id="SSF49303">
    <property type="entry name" value="beta-Galactosidase/glucuronidase domain"/>
    <property type="match status" value="1"/>
</dbReference>
<dbReference type="InterPro" id="IPR013783">
    <property type="entry name" value="Ig-like_fold"/>
</dbReference>
<dbReference type="SUPFAM" id="SSF49785">
    <property type="entry name" value="Galactose-binding domain-like"/>
    <property type="match status" value="1"/>
</dbReference>
<dbReference type="OrthoDB" id="9758603at2"/>
<reference evidence="10 11" key="2">
    <citation type="journal article" date="2009" name="PLoS ONE">
        <title>The photosynthetic apparatus and its regulation in the aerobic gammaproteobacterium Congregibacter litoralis gen. nov., sp. nov.</title>
        <authorList>
            <person name="Spring S."/>
            <person name="Lunsdorf H."/>
            <person name="Fuchs B.M."/>
            <person name="Tindall B.J."/>
        </authorList>
    </citation>
    <scope>NUCLEOTIDE SEQUENCE [LARGE SCALE GENOMIC DNA]</scope>
    <source>
        <strain evidence="10">KT71</strain>
    </source>
</reference>
<dbReference type="GO" id="GO:0005975">
    <property type="term" value="P:carbohydrate metabolic process"/>
    <property type="evidence" value="ECO:0007669"/>
    <property type="project" value="InterPro"/>
</dbReference>
<dbReference type="Gene3D" id="3.20.20.80">
    <property type="entry name" value="Glycosidases"/>
    <property type="match status" value="1"/>
</dbReference>
<feature type="signal peptide" evidence="6">
    <location>
        <begin position="1"/>
        <end position="27"/>
    </location>
</feature>
<evidence type="ECO:0000259" key="8">
    <source>
        <dbReference type="Pfam" id="PF02836"/>
    </source>
</evidence>
<dbReference type="Gene3D" id="2.60.120.260">
    <property type="entry name" value="Galactose-binding domain-like"/>
    <property type="match status" value="1"/>
</dbReference>
<evidence type="ECO:0000259" key="9">
    <source>
        <dbReference type="Pfam" id="PF02837"/>
    </source>
</evidence>
<dbReference type="InterPro" id="IPR006101">
    <property type="entry name" value="Glyco_hydro_2"/>
</dbReference>
<comment type="similarity">
    <text evidence="1">Belongs to the glycosyl hydrolase 2 family.</text>
</comment>
<keyword evidence="5 10" id="KW-0326">Glycosidase</keyword>
<organism evidence="10 11">
    <name type="scientific">Congregibacter litoralis KT71</name>
    <dbReference type="NCBI Taxonomy" id="314285"/>
    <lineage>
        <taxon>Bacteria</taxon>
        <taxon>Pseudomonadati</taxon>
        <taxon>Pseudomonadota</taxon>
        <taxon>Gammaproteobacteria</taxon>
        <taxon>Cellvibrionales</taxon>
        <taxon>Halieaceae</taxon>
        <taxon>Congregibacter</taxon>
    </lineage>
</organism>
<dbReference type="EC" id="3.2.1.31" evidence="2"/>
<evidence type="ECO:0000313" key="10">
    <source>
        <dbReference type="EMBL" id="ESZ89445.1"/>
    </source>
</evidence>